<dbReference type="InterPro" id="IPR036126">
    <property type="entry name" value="TBCA_sf"/>
</dbReference>
<dbReference type="PANTHER" id="PTHR35833">
    <property type="entry name" value="GALACTOSE-BINDING DOMAIN-LIKE, ARMADILLO-TYPE FOLD PROTEIN-RELATED"/>
    <property type="match status" value="1"/>
</dbReference>
<organism evidence="5">
    <name type="scientific">Fagus sylvatica</name>
    <name type="common">Beechnut</name>
    <dbReference type="NCBI Taxonomy" id="28930"/>
    <lineage>
        <taxon>Eukaryota</taxon>
        <taxon>Viridiplantae</taxon>
        <taxon>Streptophyta</taxon>
        <taxon>Embryophyta</taxon>
        <taxon>Tracheophyta</taxon>
        <taxon>Spermatophyta</taxon>
        <taxon>Magnoliopsida</taxon>
        <taxon>eudicotyledons</taxon>
        <taxon>Gunneridae</taxon>
        <taxon>Pentapetalae</taxon>
        <taxon>rosids</taxon>
        <taxon>fabids</taxon>
        <taxon>Fagales</taxon>
        <taxon>Fagaceae</taxon>
        <taxon>Fagus</taxon>
    </lineage>
</organism>
<evidence type="ECO:0000313" key="5">
    <source>
        <dbReference type="EMBL" id="SPD08973.1"/>
    </source>
</evidence>
<reference evidence="5" key="1">
    <citation type="submission" date="2018-02" db="EMBL/GenBank/DDBJ databases">
        <authorList>
            <person name="Cohen D.B."/>
            <person name="Kent A.D."/>
        </authorList>
    </citation>
    <scope>NUCLEOTIDE SEQUENCE</scope>
</reference>
<feature type="compositionally biased region" description="Polar residues" evidence="4">
    <location>
        <begin position="220"/>
        <end position="248"/>
    </location>
</feature>
<feature type="region of interest" description="Disordered" evidence="4">
    <location>
        <begin position="279"/>
        <end position="328"/>
    </location>
</feature>
<evidence type="ECO:0000256" key="1">
    <source>
        <dbReference type="ARBA" id="ARBA00006806"/>
    </source>
</evidence>
<evidence type="ECO:0000256" key="2">
    <source>
        <dbReference type="ARBA" id="ARBA00023186"/>
    </source>
</evidence>
<keyword evidence="2" id="KW-0143">Chaperone</keyword>
<dbReference type="FunFam" id="1.20.58.90:FF:000011">
    <property type="entry name" value="Tubulin-specific chaperone A"/>
    <property type="match status" value="1"/>
</dbReference>
<accession>A0A2N9HB34</accession>
<gene>
    <name evidence="5" type="ORF">FSB_LOCUS36855</name>
</gene>
<dbReference type="SUPFAM" id="SSF46988">
    <property type="entry name" value="Tubulin chaperone cofactor A"/>
    <property type="match status" value="1"/>
</dbReference>
<dbReference type="Pfam" id="PF02970">
    <property type="entry name" value="TBCA"/>
    <property type="match status" value="1"/>
</dbReference>
<dbReference type="Gene3D" id="1.20.58.90">
    <property type="match status" value="1"/>
</dbReference>
<dbReference type="PANTHER" id="PTHR35833:SF1">
    <property type="entry name" value="GALACTOSE-BINDING DOMAIN-CONTAINING PROTEIN"/>
    <property type="match status" value="1"/>
</dbReference>
<feature type="compositionally biased region" description="Basic and acidic residues" evidence="4">
    <location>
        <begin position="169"/>
        <end position="187"/>
    </location>
</feature>
<name>A0A2N9HB34_FAGSY</name>
<comment type="similarity">
    <text evidence="1">Belongs to the TBCA family.</text>
</comment>
<proteinExistence type="inferred from homology"/>
<dbReference type="GO" id="GO:0007021">
    <property type="term" value="P:tubulin complex assembly"/>
    <property type="evidence" value="ECO:0007669"/>
    <property type="project" value="InterPro"/>
</dbReference>
<evidence type="ECO:0000256" key="4">
    <source>
        <dbReference type="SAM" id="MobiDB-lite"/>
    </source>
</evidence>
<dbReference type="AlphaFoldDB" id="A0A2N9HB34"/>
<keyword evidence="3" id="KW-0175">Coiled coil</keyword>
<dbReference type="GO" id="GO:0048487">
    <property type="term" value="F:beta-tubulin binding"/>
    <property type="evidence" value="ECO:0007669"/>
    <property type="project" value="InterPro"/>
</dbReference>
<feature type="region of interest" description="Disordered" evidence="4">
    <location>
        <begin position="169"/>
        <end position="248"/>
    </location>
</feature>
<feature type="coiled-coil region" evidence="3">
    <location>
        <begin position="345"/>
        <end position="372"/>
    </location>
</feature>
<dbReference type="InterPro" id="IPR004226">
    <property type="entry name" value="TBCA"/>
</dbReference>
<sequence>MDTTVLINPCRCMCGCPESPTHLQEIYPPLALHSLGDSNNTLMLVIWSEGCCLDSGGEGSCVCCVDSGCGGIGHSVDWEGMIGRCHPNGDMGCCGSVEKTKLREGIVARRQKKLIMRRARQKYLEEAALREAELLQELDRERAAEVEKEVERQRLLELERAKTKELRHNLDLEKERQTQRELQRELELAESGLRTSRRDFSSSSHSSRPRDRYRERENGRSGNEGSTRISSGSLQPETSATSTSMGTMPTVVLSGSRQFSGQLPTILQSRDRLDECASSYEENLDGSKDSGDTGSVGDPDLVSAFDVQSGGFGSAQRHGSRGSKSRQVQVTMATLRNLKIKTGTCKRLVKELHSYEEEVEREASKTADMKEKGADPYDLKQQENVLAESRMMIPDCRKRLEASLADLKGTLAELEESNQKEGPEIVEAKSTIVEVEQLFQTTET</sequence>
<dbReference type="EMBL" id="OIVN01003124">
    <property type="protein sequence ID" value="SPD08973.1"/>
    <property type="molecule type" value="Genomic_DNA"/>
</dbReference>
<dbReference type="GO" id="GO:0007023">
    <property type="term" value="P:post-chaperonin tubulin folding pathway"/>
    <property type="evidence" value="ECO:0007669"/>
    <property type="project" value="InterPro"/>
</dbReference>
<protein>
    <submittedName>
        <fullName evidence="5">Uncharacterized protein</fullName>
    </submittedName>
</protein>
<feature type="compositionally biased region" description="Basic and acidic residues" evidence="4">
    <location>
        <begin position="208"/>
        <end position="219"/>
    </location>
</feature>
<evidence type="ECO:0000256" key="3">
    <source>
        <dbReference type="SAM" id="Coils"/>
    </source>
</evidence>